<evidence type="ECO:0008006" key="4">
    <source>
        <dbReference type="Google" id="ProtNLM"/>
    </source>
</evidence>
<keyword evidence="1" id="KW-0812">Transmembrane</keyword>
<accession>A0A0S4MQZ3</accession>
<keyword evidence="1" id="KW-1133">Transmembrane helix</keyword>
<feature type="transmembrane region" description="Helical" evidence="1">
    <location>
        <begin position="98"/>
        <end position="121"/>
    </location>
</feature>
<feature type="transmembrane region" description="Helical" evidence="1">
    <location>
        <begin position="34"/>
        <end position="56"/>
    </location>
</feature>
<evidence type="ECO:0000313" key="3">
    <source>
        <dbReference type="Proteomes" id="UP000320623"/>
    </source>
</evidence>
<dbReference type="RefSeq" id="WP_140944056.1">
    <property type="nucleotide sequence ID" value="NZ_FAOO01000002.1"/>
</dbReference>
<dbReference type="EMBL" id="FAOO01000002">
    <property type="protein sequence ID" value="CUU01440.1"/>
    <property type="molecule type" value="Genomic_DNA"/>
</dbReference>
<evidence type="ECO:0000256" key="1">
    <source>
        <dbReference type="SAM" id="Phobius"/>
    </source>
</evidence>
<evidence type="ECO:0000313" key="2">
    <source>
        <dbReference type="EMBL" id="CUU01440.1"/>
    </source>
</evidence>
<protein>
    <recommendedName>
        <fullName evidence="4">ATP synthase I chain</fullName>
    </recommendedName>
</protein>
<keyword evidence="3" id="KW-1185">Reference proteome</keyword>
<feature type="transmembrane region" description="Helical" evidence="1">
    <location>
        <begin position="68"/>
        <end position="92"/>
    </location>
</feature>
<dbReference type="OrthoDB" id="9946788at2"/>
<sequence length="129" mass="14655">MGINIWKFVKYISVVALVTWALILYPLFKFGSDGFITSFAVGSLISLINSIVGFLVIKHGMAKSDREFFKLTIGSIGLRLFLIAGLILILLKFLNFEIYGLVISLLLFYFLFLAVEIVFFAKLKTKREF</sequence>
<proteinExistence type="predicted"/>
<name>A0A0S4MQZ3_9BACT</name>
<keyword evidence="1" id="KW-0472">Membrane</keyword>
<gene>
    <name evidence="2" type="ORF">JGI1_00251</name>
</gene>
<dbReference type="AlphaFoldDB" id="A0A0S4MQZ3"/>
<feature type="transmembrane region" description="Helical" evidence="1">
    <location>
        <begin position="9"/>
        <end position="28"/>
    </location>
</feature>
<reference evidence="3" key="1">
    <citation type="submission" date="2015-11" db="EMBL/GenBank/DDBJ databases">
        <authorList>
            <person name="Varghese N."/>
        </authorList>
    </citation>
    <scope>NUCLEOTIDE SEQUENCE [LARGE SCALE GENOMIC DNA]</scope>
</reference>
<organism evidence="2 3">
    <name type="scientific">Candidatus Thermokryptus mobilis</name>
    <dbReference type="NCBI Taxonomy" id="1643428"/>
    <lineage>
        <taxon>Bacteria</taxon>
        <taxon>Pseudomonadati</taxon>
        <taxon>Candidatus Kryptoniota</taxon>
        <taxon>Candidatus Thermokryptus</taxon>
    </lineage>
</organism>
<dbReference type="STRING" id="1643428.GCA_001442855_00238"/>
<dbReference type="Proteomes" id="UP000320623">
    <property type="component" value="Unassembled WGS sequence"/>
</dbReference>